<keyword evidence="7 11" id="KW-0274">FAD</keyword>
<dbReference type="GO" id="GO:0009423">
    <property type="term" value="P:chorismate biosynthetic process"/>
    <property type="evidence" value="ECO:0007669"/>
    <property type="project" value="UniProtKB-UniRule"/>
</dbReference>
<reference evidence="12" key="1">
    <citation type="submission" date="2020-11" db="EMBL/GenBank/DDBJ databases">
        <title>Halonatronomonas betainensis gen. nov., sp. nov. a novel haloalkaliphilic representative of the family Halanaerobiacae capable of betaine degradation.</title>
        <authorList>
            <person name="Boltyanskaya Y."/>
            <person name="Kevbrin V."/>
            <person name="Detkova E."/>
            <person name="Grouzdev D.S."/>
            <person name="Koziaeva V."/>
            <person name="Zhilina T."/>
        </authorList>
    </citation>
    <scope>NUCLEOTIDE SEQUENCE</scope>
    <source>
        <strain evidence="12">Z-7014</strain>
    </source>
</reference>
<dbReference type="InterPro" id="IPR000453">
    <property type="entry name" value="Chorismate_synth"/>
</dbReference>
<feature type="binding site" evidence="11">
    <location>
        <begin position="324"/>
        <end position="328"/>
    </location>
    <ligand>
        <name>FMN</name>
        <dbReference type="ChEBI" id="CHEBI:58210"/>
    </ligand>
</feature>
<dbReference type="AlphaFoldDB" id="A0A931F793"/>
<feature type="binding site" evidence="11">
    <location>
        <begin position="132"/>
        <end position="134"/>
    </location>
    <ligand>
        <name>FMN</name>
        <dbReference type="ChEBI" id="CHEBI:58210"/>
    </ligand>
</feature>
<protein>
    <recommendedName>
        <fullName evidence="3 11">Chorismate synthase</fullName>
        <shortName evidence="11">CS</shortName>
        <ecNumber evidence="3 11">4.2.3.5</ecNumber>
    </recommendedName>
    <alternativeName>
        <fullName evidence="11">5-enolpyruvylshikimate-3-phosphate phospholyase</fullName>
    </alternativeName>
</protein>
<evidence type="ECO:0000313" key="13">
    <source>
        <dbReference type="Proteomes" id="UP000621436"/>
    </source>
</evidence>
<dbReference type="GO" id="GO:0004107">
    <property type="term" value="F:chorismate synthase activity"/>
    <property type="evidence" value="ECO:0007669"/>
    <property type="project" value="UniProtKB-UniRule"/>
</dbReference>
<feature type="binding site" evidence="11">
    <location>
        <position position="350"/>
    </location>
    <ligand>
        <name>FMN</name>
        <dbReference type="ChEBI" id="CHEBI:58210"/>
    </ligand>
</feature>
<comment type="function">
    <text evidence="11">Catalyzes the anti-1,4-elimination of the C-3 phosphate and the C-6 proR hydrogen from 5-enolpyruvylshikimate-3-phosphate (EPSP) to yield chorismate, which is the branch point compound that serves as the starting substrate for the three terminal pathways of aromatic amino acid biosynthesis. This reaction introduces a second double bond into the aromatic ring system.</text>
</comment>
<dbReference type="GO" id="GO:0010181">
    <property type="term" value="F:FMN binding"/>
    <property type="evidence" value="ECO:0007669"/>
    <property type="project" value="TreeGrafter"/>
</dbReference>
<evidence type="ECO:0000256" key="1">
    <source>
        <dbReference type="ARBA" id="ARBA00005044"/>
    </source>
</evidence>
<dbReference type="InterPro" id="IPR035904">
    <property type="entry name" value="Chorismate_synth_AroC_sf"/>
</dbReference>
<evidence type="ECO:0000256" key="10">
    <source>
        <dbReference type="ARBA" id="ARBA00023239"/>
    </source>
</evidence>
<comment type="subunit">
    <text evidence="11">Homotetramer.</text>
</comment>
<dbReference type="PROSITE" id="PS00788">
    <property type="entry name" value="CHORISMATE_SYNTHASE_2"/>
    <property type="match status" value="1"/>
</dbReference>
<evidence type="ECO:0000256" key="7">
    <source>
        <dbReference type="ARBA" id="ARBA00022827"/>
    </source>
</evidence>
<feature type="binding site" evidence="11">
    <location>
        <position position="40"/>
    </location>
    <ligand>
        <name>NADP(+)</name>
        <dbReference type="ChEBI" id="CHEBI:58349"/>
    </ligand>
</feature>
<dbReference type="CDD" id="cd07304">
    <property type="entry name" value="Chorismate_synthase"/>
    <property type="match status" value="1"/>
</dbReference>
<keyword evidence="4 11" id="KW-0028">Amino-acid biosynthesis</keyword>
<dbReference type="GO" id="GO:0008652">
    <property type="term" value="P:amino acid biosynthetic process"/>
    <property type="evidence" value="ECO:0007669"/>
    <property type="project" value="UniProtKB-KW"/>
</dbReference>
<name>A0A931F793_9FIRM</name>
<organism evidence="12 13">
    <name type="scientific">Halonatronomonas betaini</name>
    <dbReference type="NCBI Taxonomy" id="2778430"/>
    <lineage>
        <taxon>Bacteria</taxon>
        <taxon>Bacillati</taxon>
        <taxon>Bacillota</taxon>
        <taxon>Clostridia</taxon>
        <taxon>Halanaerobiales</taxon>
        <taxon>Halarsenatibacteraceae</taxon>
        <taxon>Halonatronomonas</taxon>
    </lineage>
</organism>
<dbReference type="Proteomes" id="UP000621436">
    <property type="component" value="Unassembled WGS sequence"/>
</dbReference>
<feature type="binding site" evidence="11">
    <location>
        <position position="309"/>
    </location>
    <ligand>
        <name>FMN</name>
        <dbReference type="ChEBI" id="CHEBI:58210"/>
    </ligand>
</feature>
<dbReference type="Pfam" id="PF01264">
    <property type="entry name" value="Chorismate_synt"/>
    <property type="match status" value="1"/>
</dbReference>
<dbReference type="EMBL" id="JADPIE010000002">
    <property type="protein sequence ID" value="MBF8436406.1"/>
    <property type="molecule type" value="Genomic_DNA"/>
</dbReference>
<dbReference type="EC" id="4.2.3.5" evidence="3 11"/>
<gene>
    <name evidence="11 12" type="primary">aroC</name>
    <name evidence="12" type="ORF">I0Q91_04875</name>
</gene>
<dbReference type="Gene3D" id="3.60.150.10">
    <property type="entry name" value="Chorismate synthase AroC"/>
    <property type="match status" value="1"/>
</dbReference>
<dbReference type="NCBIfam" id="TIGR00033">
    <property type="entry name" value="aroC"/>
    <property type="match status" value="1"/>
</dbReference>
<evidence type="ECO:0000256" key="6">
    <source>
        <dbReference type="ARBA" id="ARBA00022643"/>
    </source>
</evidence>
<dbReference type="InterPro" id="IPR020541">
    <property type="entry name" value="Chorismate_synthase_CS"/>
</dbReference>
<evidence type="ECO:0000256" key="3">
    <source>
        <dbReference type="ARBA" id="ARBA00013036"/>
    </source>
</evidence>
<comment type="similarity">
    <text evidence="2 11">Belongs to the chorismate synthase family.</text>
</comment>
<accession>A0A931F793</accession>
<evidence type="ECO:0000256" key="4">
    <source>
        <dbReference type="ARBA" id="ARBA00022605"/>
    </source>
</evidence>
<evidence type="ECO:0000256" key="5">
    <source>
        <dbReference type="ARBA" id="ARBA00022630"/>
    </source>
</evidence>
<dbReference type="HAMAP" id="MF_00300">
    <property type="entry name" value="Chorismate_synth"/>
    <property type="match status" value="1"/>
</dbReference>
<keyword evidence="8 11" id="KW-0521">NADP</keyword>
<dbReference type="PANTHER" id="PTHR21085:SF0">
    <property type="entry name" value="CHORISMATE SYNTHASE"/>
    <property type="match status" value="1"/>
</dbReference>
<comment type="caution">
    <text evidence="12">The sequence shown here is derived from an EMBL/GenBank/DDBJ whole genome shotgun (WGS) entry which is preliminary data.</text>
</comment>
<feature type="binding site" evidence="11">
    <location>
        <begin position="263"/>
        <end position="264"/>
    </location>
    <ligand>
        <name>FMN</name>
        <dbReference type="ChEBI" id="CHEBI:58210"/>
    </ligand>
</feature>
<feature type="binding site" evidence="11">
    <location>
        <position position="46"/>
    </location>
    <ligand>
        <name>NADP(+)</name>
        <dbReference type="ChEBI" id="CHEBI:58349"/>
    </ligand>
</feature>
<dbReference type="SUPFAM" id="SSF103263">
    <property type="entry name" value="Chorismate synthase, AroC"/>
    <property type="match status" value="1"/>
</dbReference>
<dbReference type="PANTHER" id="PTHR21085">
    <property type="entry name" value="CHORISMATE SYNTHASE"/>
    <property type="match status" value="1"/>
</dbReference>
<keyword evidence="6 11" id="KW-0288">FMN</keyword>
<evidence type="ECO:0000256" key="2">
    <source>
        <dbReference type="ARBA" id="ARBA00008014"/>
    </source>
</evidence>
<evidence type="ECO:0000256" key="9">
    <source>
        <dbReference type="ARBA" id="ARBA00023141"/>
    </source>
</evidence>
<comment type="cofactor">
    <cofactor evidence="11">
        <name>FMNH2</name>
        <dbReference type="ChEBI" id="CHEBI:57618"/>
    </cofactor>
    <text evidence="11">Reduced FMN (FMNH(2)).</text>
</comment>
<dbReference type="GO" id="GO:0005829">
    <property type="term" value="C:cytosol"/>
    <property type="evidence" value="ECO:0007669"/>
    <property type="project" value="TreeGrafter"/>
</dbReference>
<dbReference type="PIRSF" id="PIRSF001456">
    <property type="entry name" value="Chorismate_synth"/>
    <property type="match status" value="1"/>
</dbReference>
<evidence type="ECO:0000256" key="11">
    <source>
        <dbReference type="HAMAP-Rule" id="MF_00300"/>
    </source>
</evidence>
<dbReference type="GO" id="GO:0009073">
    <property type="term" value="P:aromatic amino acid family biosynthetic process"/>
    <property type="evidence" value="ECO:0007669"/>
    <property type="project" value="UniProtKB-KW"/>
</dbReference>
<dbReference type="NCBIfam" id="NF003793">
    <property type="entry name" value="PRK05382.1"/>
    <property type="match status" value="1"/>
</dbReference>
<dbReference type="FunFam" id="3.60.150.10:FF:000002">
    <property type="entry name" value="Chorismate synthase"/>
    <property type="match status" value="1"/>
</dbReference>
<comment type="pathway">
    <text evidence="1 11">Metabolic intermediate biosynthesis; chorismate biosynthesis; chorismate from D-erythrose 4-phosphate and phosphoenolpyruvate: step 7/7.</text>
</comment>
<keyword evidence="13" id="KW-1185">Reference proteome</keyword>
<sequence length="401" mass="44035">MFEYFTAGESHGPEITAIIKDLPAGLKININNINKQLKRRQQGHGRGGRMDIEKDKINITSGLREGITLGSPLAMNIKNKDWTNWEEIMTVSNKGNQEKIKARRVAEPRPGHADLPGGIKFNHSDLRNVLERASARETAIRTAVGSIAREFLGEFEVEIFSHVTGIGTVKSPTWQKVKAENNINSITEIKEYFAQVDESPVRAGSDQATAEMINLIDRWKEAGDSVGGICEIIVTGLPPGLGSHTHNDLKLEGQLAAELVAIQAIKGIEFGGGFKLAERPGSQVHDEIFYDDKNNKFYRKTNNSGGLEGGISTGEELIIRLPMKPIPTLSKPLKTVNLDNKTQVEAAKERSDNCAVPSASIVAEAVTAIVMARAFSKKFGGDSIKEIKNNYNSYLKQIKNY</sequence>
<comment type="catalytic activity">
    <reaction evidence="11">
        <text>5-O-(1-carboxyvinyl)-3-phosphoshikimate = chorismate + phosphate</text>
        <dbReference type="Rhea" id="RHEA:21020"/>
        <dbReference type="ChEBI" id="CHEBI:29748"/>
        <dbReference type="ChEBI" id="CHEBI:43474"/>
        <dbReference type="ChEBI" id="CHEBI:57701"/>
        <dbReference type="EC" id="4.2.3.5"/>
    </reaction>
</comment>
<keyword evidence="9 11" id="KW-0057">Aromatic amino acid biosynthesis</keyword>
<evidence type="ECO:0000256" key="8">
    <source>
        <dbReference type="ARBA" id="ARBA00022857"/>
    </source>
</evidence>
<dbReference type="RefSeq" id="WP_270453275.1">
    <property type="nucleotide sequence ID" value="NZ_JADPIE010000002.1"/>
</dbReference>
<evidence type="ECO:0000313" key="12">
    <source>
        <dbReference type="EMBL" id="MBF8436406.1"/>
    </source>
</evidence>
<keyword evidence="10 11" id="KW-0456">Lyase</keyword>
<keyword evidence="5 11" id="KW-0285">Flavoprotein</keyword>
<proteinExistence type="inferred from homology"/>